<gene>
    <name evidence="1" type="ORF">NQ314_016078</name>
</gene>
<protein>
    <submittedName>
        <fullName evidence="1">Uncharacterized protein</fullName>
    </submittedName>
</protein>
<dbReference type="InterPro" id="IPR020339">
    <property type="entry name" value="C20orf85-like"/>
</dbReference>
<dbReference type="Proteomes" id="UP001162156">
    <property type="component" value="Unassembled WGS sequence"/>
</dbReference>
<comment type="caution">
    <text evidence="1">The sequence shown here is derived from an EMBL/GenBank/DDBJ whole genome shotgun (WGS) entry which is preliminary data.</text>
</comment>
<organism evidence="1 2">
    <name type="scientific">Rhamnusium bicolor</name>
    <dbReference type="NCBI Taxonomy" id="1586634"/>
    <lineage>
        <taxon>Eukaryota</taxon>
        <taxon>Metazoa</taxon>
        <taxon>Ecdysozoa</taxon>
        <taxon>Arthropoda</taxon>
        <taxon>Hexapoda</taxon>
        <taxon>Insecta</taxon>
        <taxon>Pterygota</taxon>
        <taxon>Neoptera</taxon>
        <taxon>Endopterygota</taxon>
        <taxon>Coleoptera</taxon>
        <taxon>Polyphaga</taxon>
        <taxon>Cucujiformia</taxon>
        <taxon>Chrysomeloidea</taxon>
        <taxon>Cerambycidae</taxon>
        <taxon>Lepturinae</taxon>
        <taxon>Rhagiini</taxon>
        <taxon>Rhamnusium</taxon>
    </lineage>
</organism>
<dbReference type="AlphaFoldDB" id="A0AAV8WWR6"/>
<name>A0AAV8WWR6_9CUCU</name>
<sequence>MAVSKLNKVLEQVKEDEMWKLCVRSEDESDSIWKNNWGWILNVYNELKHKSDETTANSTYLASVTEEYQSKEDRRKLSKLPESTNHMYSWIAKDKEFKLNKYGPDKWEGLPLPTIYKVPRH</sequence>
<dbReference type="Pfam" id="PF14945">
    <property type="entry name" value="LLC1"/>
    <property type="match status" value="1"/>
</dbReference>
<keyword evidence="2" id="KW-1185">Reference proteome</keyword>
<reference evidence="1" key="1">
    <citation type="journal article" date="2023" name="Insect Mol. Biol.">
        <title>Genome sequencing provides insights into the evolution of gene families encoding plant cell wall-degrading enzymes in longhorned beetles.</title>
        <authorList>
            <person name="Shin N.R."/>
            <person name="Okamura Y."/>
            <person name="Kirsch R."/>
            <person name="Pauchet Y."/>
        </authorList>
    </citation>
    <scope>NUCLEOTIDE SEQUENCE</scope>
    <source>
        <strain evidence="1">RBIC_L_NR</strain>
    </source>
</reference>
<dbReference type="EMBL" id="JANEYF010004476">
    <property type="protein sequence ID" value="KAJ8931049.1"/>
    <property type="molecule type" value="Genomic_DNA"/>
</dbReference>
<evidence type="ECO:0000313" key="1">
    <source>
        <dbReference type="EMBL" id="KAJ8931049.1"/>
    </source>
</evidence>
<proteinExistence type="predicted"/>
<evidence type="ECO:0000313" key="2">
    <source>
        <dbReference type="Proteomes" id="UP001162156"/>
    </source>
</evidence>
<accession>A0AAV8WWR6</accession>